<dbReference type="Pfam" id="PF01833">
    <property type="entry name" value="TIG"/>
    <property type="match status" value="2"/>
</dbReference>
<dbReference type="PANTHER" id="PTHR45982:SF1">
    <property type="entry name" value="REGULATOR OF CHROMOSOME CONDENSATION"/>
    <property type="match status" value="1"/>
</dbReference>
<dbReference type="PANTHER" id="PTHR45982">
    <property type="entry name" value="REGULATOR OF CHROMOSOME CONDENSATION"/>
    <property type="match status" value="1"/>
</dbReference>
<dbReference type="InterPro" id="IPR009091">
    <property type="entry name" value="RCC1/BLIP-II"/>
</dbReference>
<dbReference type="Gene3D" id="2.60.40.10">
    <property type="entry name" value="Immunoglobulins"/>
    <property type="match status" value="1"/>
</dbReference>
<dbReference type="Proteomes" id="UP001403385">
    <property type="component" value="Unassembled WGS sequence"/>
</dbReference>
<dbReference type="InterPro" id="IPR014756">
    <property type="entry name" value="Ig_E-set"/>
</dbReference>
<evidence type="ECO:0000313" key="2">
    <source>
        <dbReference type="EMBL" id="MEN7548483.1"/>
    </source>
</evidence>
<dbReference type="CDD" id="cd00603">
    <property type="entry name" value="IPT_PCSR"/>
    <property type="match status" value="1"/>
</dbReference>
<proteinExistence type="predicted"/>
<dbReference type="SUPFAM" id="SSF81296">
    <property type="entry name" value="E set domains"/>
    <property type="match status" value="2"/>
</dbReference>
<dbReference type="Pfam" id="PF13540">
    <property type="entry name" value="RCC1_2"/>
    <property type="match status" value="3"/>
</dbReference>
<dbReference type="PRINTS" id="PR00633">
    <property type="entry name" value="RCCNDNSATION"/>
</dbReference>
<comment type="caution">
    <text evidence="2">The sequence shown here is derived from an EMBL/GenBank/DDBJ whole genome shotgun (WGS) entry which is preliminary data.</text>
</comment>
<dbReference type="InterPro" id="IPR013783">
    <property type="entry name" value="Ig-like_fold"/>
</dbReference>
<accession>A0AAW9S3N3</accession>
<sequence length="603" mass="65763">MNQLPLLPSRAFILFISCAFFINACKTRSLSSSPTSLSFYPNKGFVGTRVLIKGKGFSTNPEENTVLFNGVKASITQASENTLDVFVPDNASSGKITVMVKGDMLQSTATFRVVYIGATERIAHNEEQTENKAGPTTPKFIAFYPKQGKTGRTVTLKGIGFSKLPESNSVQFNGVPATVIDATPTSLTVQVPQGASTGKISITTQGKTLNSQEDFTIVYLKQISATYSNLLLLQSDNTLWGLGSNIHGQLGLGPLANTSIPKEIMTDVKKVALGDQHMMLLKTDGTLWATGNNHKGQLGTGTTPVIKTPQKVMSNVQDIVCGQASTFLLKTDHSLWVCGKFDLAANKSSVNIPQKIMTEVKKLVLGEEHVFMLKTDHSLWINNSKEGAEHFSKIMDGVLTVKTKHGRTFFLKTDHSLWAYGDNWDGELGIGSSRNAIRTPQKIMTDVKEVAVGVDHTMILKRDHTLWATGRNDYGQLGDAKAGMILPSSNYGYAIIHKKATPNYLNTPKQIMTDVKTVVTGQYHTLILKTDHTLWATGRNQYGQFGDGTFNTLVSQPKQVMSEVKEVMGGATYTLILKTDHTLWTAGQSLFAPQGEVFTEVGI</sequence>
<name>A0AAW9S3N3_9BACT</name>
<evidence type="ECO:0000259" key="1">
    <source>
        <dbReference type="Pfam" id="PF01833"/>
    </source>
</evidence>
<dbReference type="RefSeq" id="WP_346821261.1">
    <property type="nucleotide sequence ID" value="NZ_JBDKWZ010000005.1"/>
</dbReference>
<dbReference type="PROSITE" id="PS50012">
    <property type="entry name" value="RCC1_3"/>
    <property type="match status" value="5"/>
</dbReference>
<organism evidence="2 3">
    <name type="scientific">Rapidithrix thailandica</name>
    <dbReference type="NCBI Taxonomy" id="413964"/>
    <lineage>
        <taxon>Bacteria</taxon>
        <taxon>Pseudomonadati</taxon>
        <taxon>Bacteroidota</taxon>
        <taxon>Cytophagia</taxon>
        <taxon>Cytophagales</taxon>
        <taxon>Flammeovirgaceae</taxon>
        <taxon>Rapidithrix</taxon>
    </lineage>
</organism>
<feature type="domain" description="IPT/TIG" evidence="1">
    <location>
        <begin position="138"/>
        <end position="216"/>
    </location>
</feature>
<feature type="domain" description="IPT/TIG" evidence="1">
    <location>
        <begin position="34"/>
        <end position="111"/>
    </location>
</feature>
<dbReference type="Gene3D" id="2.130.10.30">
    <property type="entry name" value="Regulator of chromosome condensation 1/beta-lactamase-inhibitor protein II"/>
    <property type="match status" value="2"/>
</dbReference>
<protein>
    <submittedName>
        <fullName evidence="2">IPT/TIG domain-containing protein</fullName>
    </submittedName>
</protein>
<dbReference type="AlphaFoldDB" id="A0AAW9S3N3"/>
<dbReference type="InterPro" id="IPR000408">
    <property type="entry name" value="Reg_chr_condens"/>
</dbReference>
<dbReference type="InterPro" id="IPR051553">
    <property type="entry name" value="Ran_GTPase-activating"/>
</dbReference>
<dbReference type="InterPro" id="IPR002909">
    <property type="entry name" value="IPT_dom"/>
</dbReference>
<evidence type="ECO:0000313" key="3">
    <source>
        <dbReference type="Proteomes" id="UP001403385"/>
    </source>
</evidence>
<keyword evidence="3" id="KW-1185">Reference proteome</keyword>
<dbReference type="SUPFAM" id="SSF50985">
    <property type="entry name" value="RCC1/BLIP-II"/>
    <property type="match status" value="2"/>
</dbReference>
<dbReference type="EMBL" id="JBDKWZ010000005">
    <property type="protein sequence ID" value="MEN7548483.1"/>
    <property type="molecule type" value="Genomic_DNA"/>
</dbReference>
<reference evidence="2 3" key="1">
    <citation type="submission" date="2024-04" db="EMBL/GenBank/DDBJ databases">
        <title>Novel genus in family Flammeovirgaceae.</title>
        <authorList>
            <person name="Nguyen T.H."/>
            <person name="Vuong T.Q."/>
            <person name="Le H."/>
            <person name="Kim S.-G."/>
        </authorList>
    </citation>
    <scope>NUCLEOTIDE SEQUENCE [LARGE SCALE GENOMIC DNA]</scope>
    <source>
        <strain evidence="2 3">JCM 23209</strain>
    </source>
</reference>
<gene>
    <name evidence="2" type="ORF">AAG747_11220</name>
</gene>